<proteinExistence type="predicted"/>
<accession>A0ABT0YTA4</accession>
<dbReference type="RefSeq" id="WP_251780333.1">
    <property type="nucleotide sequence ID" value="NZ_JAMKFE010000014.1"/>
</dbReference>
<dbReference type="EMBL" id="JAMKFE010000014">
    <property type="protein sequence ID" value="MCM5681853.1"/>
    <property type="molecule type" value="Genomic_DNA"/>
</dbReference>
<keyword evidence="2" id="KW-1185">Reference proteome</keyword>
<gene>
    <name evidence="1" type="ORF">M8A51_20185</name>
</gene>
<protein>
    <submittedName>
        <fullName evidence="1">Uncharacterized protein</fullName>
    </submittedName>
</protein>
<evidence type="ECO:0000313" key="1">
    <source>
        <dbReference type="EMBL" id="MCM5681853.1"/>
    </source>
</evidence>
<dbReference type="Proteomes" id="UP001165541">
    <property type="component" value="Unassembled WGS sequence"/>
</dbReference>
<reference evidence="1" key="1">
    <citation type="submission" date="2022-05" db="EMBL/GenBank/DDBJ databases">
        <title>Schlegelella sp. nov., isolated from mangrove soil.</title>
        <authorList>
            <person name="Liu Y."/>
            <person name="Ge X."/>
            <person name="Liu W."/>
        </authorList>
    </citation>
    <scope>NUCLEOTIDE SEQUENCE</scope>
    <source>
        <strain evidence="1">S2-27</strain>
    </source>
</reference>
<evidence type="ECO:0000313" key="2">
    <source>
        <dbReference type="Proteomes" id="UP001165541"/>
    </source>
</evidence>
<name>A0ABT0YTA4_9BURK</name>
<comment type="caution">
    <text evidence="1">The sequence shown here is derived from an EMBL/GenBank/DDBJ whole genome shotgun (WGS) entry which is preliminary data.</text>
</comment>
<sequence>MAEAFALPFHFVDHLCHPGLNAAAGRIPLNAYLSKTASNGGNDSATSLFGKLRWMKDGGTGPTMNSLVGGKAVDLALKGQGSGDAFVAIWNFMCRNKEQLKKLDVEVCGRRDKKKPAEKVVLKTGNVYDLYFKGRSDSAAIQQMIADRFFGIDCVGYVANYLLYNHEWDEYKGAEPAQWPMWHCQGKVNKASEVKALDFLVWNGHIAMVDWIWSMVDAKTVQIDVCQSSSGGPQCNERVLLRETSATVSGRRQFLISGGTPKLPVDGLVVVARRAGFFW</sequence>
<organism evidence="1 2">
    <name type="scientific">Caldimonas mangrovi</name>
    <dbReference type="NCBI Taxonomy" id="2944811"/>
    <lineage>
        <taxon>Bacteria</taxon>
        <taxon>Pseudomonadati</taxon>
        <taxon>Pseudomonadota</taxon>
        <taxon>Betaproteobacteria</taxon>
        <taxon>Burkholderiales</taxon>
        <taxon>Sphaerotilaceae</taxon>
        <taxon>Caldimonas</taxon>
    </lineage>
</organism>